<proteinExistence type="predicted"/>
<reference evidence="1 2" key="1">
    <citation type="submission" date="2015-10" db="EMBL/GenBank/DDBJ databases">
        <title>Draft genome sequence of Streptomyces cellostaticus DSM 40189, type strain for the species Streptomyces cellostaticus.</title>
        <authorList>
            <person name="Ruckert C."/>
            <person name="Winkler A."/>
            <person name="Kalinowski J."/>
            <person name="Kampfer P."/>
            <person name="Glaeser S."/>
        </authorList>
    </citation>
    <scope>NUCLEOTIDE SEQUENCE [LARGE SCALE GENOMIC DNA]</scope>
    <source>
        <strain evidence="1 2">DSM 40189</strain>
    </source>
</reference>
<comment type="caution">
    <text evidence="1">The sequence shown here is derived from an EMBL/GenBank/DDBJ whole genome shotgun (WGS) entry which is preliminary data.</text>
</comment>
<sequence length="87" mass="9736">MTTKSAAPDPNPPSPATRRLLTECLDLITTPLLYEVRNRNPATLARLRALDEALHNQHEDRHRADALLALISNLIEDYADRPTGQKP</sequence>
<dbReference type="EMBL" id="LMWL01000078">
    <property type="protein sequence ID" value="KUM91404.1"/>
    <property type="molecule type" value="Genomic_DNA"/>
</dbReference>
<dbReference type="RefSeq" id="WP_067008725.1">
    <property type="nucleotide sequence ID" value="NZ_BNDU01000006.1"/>
</dbReference>
<evidence type="ECO:0000313" key="2">
    <source>
        <dbReference type="Proteomes" id="UP000054241"/>
    </source>
</evidence>
<dbReference type="AlphaFoldDB" id="A0A101NDZ4"/>
<dbReference type="Proteomes" id="UP000054241">
    <property type="component" value="Unassembled WGS sequence"/>
</dbReference>
<protein>
    <submittedName>
        <fullName evidence="1">Uncharacterized protein</fullName>
    </submittedName>
</protein>
<gene>
    <name evidence="1" type="ORF">AQI88_37265</name>
</gene>
<organism evidence="1 2">
    <name type="scientific">Streptomyces cellostaticus</name>
    <dbReference type="NCBI Taxonomy" id="67285"/>
    <lineage>
        <taxon>Bacteria</taxon>
        <taxon>Bacillati</taxon>
        <taxon>Actinomycetota</taxon>
        <taxon>Actinomycetes</taxon>
        <taxon>Kitasatosporales</taxon>
        <taxon>Streptomycetaceae</taxon>
        <taxon>Streptomyces</taxon>
    </lineage>
</organism>
<evidence type="ECO:0000313" key="1">
    <source>
        <dbReference type="EMBL" id="KUM91404.1"/>
    </source>
</evidence>
<name>A0A101NDZ4_9ACTN</name>
<accession>A0A101NDZ4</accession>
<keyword evidence="2" id="KW-1185">Reference proteome</keyword>